<keyword evidence="2" id="KW-1133">Transmembrane helix</keyword>
<evidence type="ECO:0000259" key="3">
    <source>
        <dbReference type="Pfam" id="PF13699"/>
    </source>
</evidence>
<dbReference type="Pfam" id="PF13699">
    <property type="entry name" value="eCIS_core"/>
    <property type="match status" value="1"/>
</dbReference>
<feature type="compositionally biased region" description="Gly residues" evidence="1">
    <location>
        <begin position="158"/>
        <end position="167"/>
    </location>
</feature>
<evidence type="ECO:0000256" key="1">
    <source>
        <dbReference type="SAM" id="MobiDB-lite"/>
    </source>
</evidence>
<accession>A0ABV8IPU8</accession>
<dbReference type="RefSeq" id="WP_378066943.1">
    <property type="nucleotide sequence ID" value="NZ_JBHSBL010000013.1"/>
</dbReference>
<feature type="region of interest" description="Disordered" evidence="1">
    <location>
        <begin position="1517"/>
        <end position="1537"/>
    </location>
</feature>
<reference evidence="5" key="1">
    <citation type="journal article" date="2019" name="Int. J. Syst. Evol. Microbiol.">
        <title>The Global Catalogue of Microorganisms (GCM) 10K type strain sequencing project: providing services to taxonomists for standard genome sequencing and annotation.</title>
        <authorList>
            <consortium name="The Broad Institute Genomics Platform"/>
            <consortium name="The Broad Institute Genome Sequencing Center for Infectious Disease"/>
            <person name="Wu L."/>
            <person name="Ma J."/>
        </authorList>
    </citation>
    <scope>NUCLEOTIDE SEQUENCE [LARGE SCALE GENOMIC DNA]</scope>
    <source>
        <strain evidence="5">TBRC 5832</strain>
    </source>
</reference>
<evidence type="ECO:0000256" key="2">
    <source>
        <dbReference type="SAM" id="Phobius"/>
    </source>
</evidence>
<dbReference type="EMBL" id="JBHSBL010000013">
    <property type="protein sequence ID" value="MFC4065959.1"/>
    <property type="molecule type" value="Genomic_DNA"/>
</dbReference>
<feature type="transmembrane region" description="Helical" evidence="2">
    <location>
        <begin position="841"/>
        <end position="860"/>
    </location>
</feature>
<keyword evidence="5" id="KW-1185">Reference proteome</keyword>
<feature type="region of interest" description="Disordered" evidence="1">
    <location>
        <begin position="149"/>
        <end position="168"/>
    </location>
</feature>
<keyword evidence="2" id="KW-0472">Membrane</keyword>
<feature type="transmembrane region" description="Helical" evidence="2">
    <location>
        <begin position="872"/>
        <end position="894"/>
    </location>
</feature>
<gene>
    <name evidence="4" type="ORF">ACFO0C_13540</name>
</gene>
<organism evidence="4 5">
    <name type="scientific">Actinoplanes subglobosus</name>
    <dbReference type="NCBI Taxonomy" id="1547892"/>
    <lineage>
        <taxon>Bacteria</taxon>
        <taxon>Bacillati</taxon>
        <taxon>Actinomycetota</taxon>
        <taxon>Actinomycetes</taxon>
        <taxon>Micromonosporales</taxon>
        <taxon>Micromonosporaceae</taxon>
        <taxon>Actinoplanes</taxon>
    </lineage>
</organism>
<sequence length="1658" mass="175685">MAVEQSRSARAPAQAAGADRASTAAVVEDAAGVAPGQERRGAFLTALRVDLERMVTEEFTDTPYAGTGCPLIGFYLDHYQSASLGELTAAAVRTAGGGAADAAGLRLGVVSAAREAVRQWRRTGTMPPLPTWLPEPPSALARWLGLGGSAGTQRKADGGGPGRGTAPGGVLARLTTGQPLPGTQRSRLERAVGTPLGDVRVHTGPEAAAVTGEEHAHALTVGDHIAFAAGTWQPGTPFGDALLAHEAAHVAQQRGTGPAGPGAEHEADLGAAGFLTGRPRPPAGAGGGLRLQRCGGSGPEFDWRGAARTEVTGAADRIRQLQAELDRISAGDMTPATAQRIGEIQKELMAEVQRLRAAGIRLDMIAMLRKIQAGEDLLKVTGRIDGTEPTRVPFGERRQLRLLLDWMPQHTDVRTAWMLEVEGLSDAVPDGTPGTLFEKTLNDRFWAGYDHNARLVRRGSGVALPPVRVLVQVYTGSQARPESTIVAPWFEIVDVPPATSTIDSPRILSAAPPPATGPQPAATPQKDLVLQGATVPFQLSWAPPLGWSTGHGYRIAWAVSDPGKTLDQAALQRLAAGREGRRLPDEQNTVYEHRFRGTGDHVVYVVIQPGTATEAEERYEKAGNLPDTRTVLEHRAAGGFLVGTRPVQVVDVATMAGEQLARGSAQPPRAFGDFMGDLDQQITATTQAIEGGTLAPRELAAQKERLTEHRSAVQKNLGTAAAMLPFPATDAEFRTDATYVTPVPCAYAHPDIGGAQPLAVYVRVRAVGDDWEAVLIDATTSEILPRRGVGGSQAAAMRAALADWGANNDFPTGGQVAYRFDRWGITGGFSTTTTAKTLREWASSILSVVGLIVGVILLLLPEPTSKAGAYALLYGAAGGVAMAGMVGGILLGGYEIYRNLSLGRPLLSERNAIEALGILASVLGLRGTMLARSAGKAIQAGSAEIATLRQIRVGQRLVIASAAIDAGTFVEVTASALSQLQDMAHDESIPESERERRMLQTIGMLAVRGLLLVGSNRDLFGRMVAGRRQPGVIDARAARGEKVELDPFNKALIQIELRNLGLTPQQLAGLDDTVLVRLLGEVHQRMAAPGEAATLASAYGKGITKRQDTPLSPTNFKQALRPISVPLPPTAKYRFNAATATGTLVVTLPGGGKVTVDIVFLQYPNIGVSAPSAPHDRPGDARLAVKENGKGGYTATVYLHTDLSAADTSLLAGVELRELLETVRSYPGSGAPDFATHRAAQQRPAIFFSTTAATATTVPTAEDHSSAYMLRRLWQRSGMEGRAAATLPAGPVRDLDVALFELGFGRTGNHDEMVGALQGILGADASPSFVAFVRGYRARRMASAGTALADVLDNPVAGPDWNGLRTSLTTRGLSAPDAEAVVSRLAGTGRTPREAAHVASLPTARITELAGLGTRELGRILTLDPALLPDALALTPSPAALSAMLKQVDTPWVEAVLRQPIGSPNRALLGEMAADALAAPQRQLPTESWSETKTSQPQLEQILDLPASGFERMRHPTTGDLLSEPGFKNRRPLNRGREGRKLRDVTWPDIYGRRTATGQDEAMELKTVYLGESVASQFRKKETLERIETQHGGRIAHLPLNVPSYLVVDIRQSGQSIPQALQDLSAVLPQQMQGFWNGVRFITGTHGNPQLSGTYQIP</sequence>
<feature type="domain" description="eCIS core" evidence="3">
    <location>
        <begin position="179"/>
        <end position="256"/>
    </location>
</feature>
<proteinExistence type="predicted"/>
<comment type="caution">
    <text evidence="4">The sequence shown here is derived from an EMBL/GenBank/DDBJ whole genome shotgun (WGS) entry which is preliminary data.</text>
</comment>
<dbReference type="Proteomes" id="UP001595867">
    <property type="component" value="Unassembled WGS sequence"/>
</dbReference>
<name>A0ABV8IPU8_9ACTN</name>
<evidence type="ECO:0000313" key="4">
    <source>
        <dbReference type="EMBL" id="MFC4065959.1"/>
    </source>
</evidence>
<dbReference type="InterPro" id="IPR025295">
    <property type="entry name" value="eCIS_core_dom"/>
</dbReference>
<evidence type="ECO:0000313" key="5">
    <source>
        <dbReference type="Proteomes" id="UP001595867"/>
    </source>
</evidence>
<keyword evidence="2" id="KW-0812">Transmembrane</keyword>
<protein>
    <submittedName>
        <fullName evidence="4">DUF4157 domain-containing protein</fullName>
    </submittedName>
</protein>